<name>A0AAQ3WU20_PASNO</name>
<evidence type="ECO:0000256" key="1">
    <source>
        <dbReference type="ARBA" id="ARBA00000900"/>
    </source>
</evidence>
<sequence length="287" mass="31675">MEDGGGGEHETWEPLWSAQCSPATSSAGSPLRDELDDDTVFVAVPEEVGDGRSILLWALHNLVEEGSKVVVVHVHSPALAMAQIRDHNSMKPEEIKKYRDLKRAKAEKNLDAYLLIAKYTREDLEVDSAKVIIERDSVVKGLEELIALHNITKLVMGAAADQHFSNWSQNCSEMNAPKSKTTLKLMETAAASCKIWFTCKGNLIRIREVNEKLPAIPPSPGKSNAPVSPAHNISSQMGSMALTELEYEVSNSKGYTSSSLVATEMTNWDYLFGGDCPKYIWNDKMPL</sequence>
<dbReference type="EMBL" id="CP144749">
    <property type="protein sequence ID" value="WVZ74295.1"/>
    <property type="molecule type" value="Genomic_DNA"/>
</dbReference>
<dbReference type="PANTHER" id="PTHR45647:SF130">
    <property type="entry name" value="U-BOX DOMAIN-CONTAINING PROTEIN 33"/>
    <property type="match status" value="1"/>
</dbReference>
<proteinExistence type="predicted"/>
<keyword evidence="3" id="KW-0833">Ubl conjugation pathway</keyword>
<reference evidence="6 7" key="1">
    <citation type="submission" date="2024-02" db="EMBL/GenBank/DDBJ databases">
        <title>High-quality chromosome-scale genome assembly of Pensacola bahiagrass (Paspalum notatum Flugge var. saurae).</title>
        <authorList>
            <person name="Vega J.M."/>
            <person name="Podio M."/>
            <person name="Orjuela J."/>
            <person name="Siena L.A."/>
            <person name="Pessino S.C."/>
            <person name="Combes M.C."/>
            <person name="Mariac C."/>
            <person name="Albertini E."/>
            <person name="Pupilli F."/>
            <person name="Ortiz J.P.A."/>
            <person name="Leblanc O."/>
        </authorList>
    </citation>
    <scope>NUCLEOTIDE SEQUENCE [LARGE SCALE GENOMIC DNA]</scope>
    <source>
        <strain evidence="6">R1</strain>
        <tissue evidence="6">Leaf</tissue>
    </source>
</reference>
<dbReference type="Pfam" id="PF00582">
    <property type="entry name" value="Usp"/>
    <property type="match status" value="1"/>
</dbReference>
<evidence type="ECO:0000256" key="2">
    <source>
        <dbReference type="ARBA" id="ARBA00012483"/>
    </source>
</evidence>
<dbReference type="CDD" id="cd01989">
    <property type="entry name" value="USP_STK_Ubox_N"/>
    <property type="match status" value="1"/>
</dbReference>
<dbReference type="AlphaFoldDB" id="A0AAQ3WU20"/>
<feature type="compositionally biased region" description="Basic and acidic residues" evidence="4">
    <location>
        <begin position="1"/>
        <end position="12"/>
    </location>
</feature>
<dbReference type="SUPFAM" id="SSF52402">
    <property type="entry name" value="Adenine nucleotide alpha hydrolases-like"/>
    <property type="match status" value="1"/>
</dbReference>
<evidence type="ECO:0000313" key="7">
    <source>
        <dbReference type="Proteomes" id="UP001341281"/>
    </source>
</evidence>
<accession>A0AAQ3WU20</accession>
<evidence type="ECO:0000256" key="3">
    <source>
        <dbReference type="ARBA" id="ARBA00022786"/>
    </source>
</evidence>
<evidence type="ECO:0000259" key="5">
    <source>
        <dbReference type="Pfam" id="PF00582"/>
    </source>
</evidence>
<evidence type="ECO:0000256" key="4">
    <source>
        <dbReference type="SAM" id="MobiDB-lite"/>
    </source>
</evidence>
<dbReference type="InterPro" id="IPR014729">
    <property type="entry name" value="Rossmann-like_a/b/a_fold"/>
</dbReference>
<evidence type="ECO:0000313" key="6">
    <source>
        <dbReference type="EMBL" id="WVZ74292.1"/>
    </source>
</evidence>
<feature type="domain" description="UspA" evidence="5">
    <location>
        <begin position="53"/>
        <end position="160"/>
    </location>
</feature>
<dbReference type="PANTHER" id="PTHR45647">
    <property type="entry name" value="OS02G0152300 PROTEIN"/>
    <property type="match status" value="1"/>
</dbReference>
<keyword evidence="7" id="KW-1185">Reference proteome</keyword>
<feature type="region of interest" description="Disordered" evidence="4">
    <location>
        <begin position="1"/>
        <end position="32"/>
    </location>
</feature>
<comment type="catalytic activity">
    <reaction evidence="1">
        <text>S-ubiquitinyl-[E2 ubiquitin-conjugating enzyme]-L-cysteine + [acceptor protein]-L-lysine = [E2 ubiquitin-conjugating enzyme]-L-cysteine + N(6)-ubiquitinyl-[acceptor protein]-L-lysine.</text>
        <dbReference type="EC" id="2.3.2.27"/>
    </reaction>
</comment>
<protein>
    <recommendedName>
        <fullName evidence="2">RING-type E3 ubiquitin transferase</fullName>
        <ecNumber evidence="2">2.3.2.27</ecNumber>
    </recommendedName>
</protein>
<dbReference type="Gene3D" id="3.40.50.620">
    <property type="entry name" value="HUPs"/>
    <property type="match status" value="1"/>
</dbReference>
<dbReference type="GO" id="GO:0061630">
    <property type="term" value="F:ubiquitin protein ligase activity"/>
    <property type="evidence" value="ECO:0007669"/>
    <property type="project" value="UniProtKB-EC"/>
</dbReference>
<dbReference type="Proteomes" id="UP001341281">
    <property type="component" value="Chromosome 05"/>
</dbReference>
<dbReference type="InterPro" id="IPR006016">
    <property type="entry name" value="UspA"/>
</dbReference>
<dbReference type="InterPro" id="IPR051348">
    <property type="entry name" value="U-box_ubiquitin_ligases"/>
</dbReference>
<gene>
    <name evidence="6" type="ORF">U9M48_022497</name>
</gene>
<dbReference type="EMBL" id="CP144749">
    <property type="protein sequence ID" value="WVZ74292.1"/>
    <property type="molecule type" value="Genomic_DNA"/>
</dbReference>
<dbReference type="EC" id="2.3.2.27" evidence="2"/>
<feature type="compositionally biased region" description="Polar residues" evidence="4">
    <location>
        <begin position="18"/>
        <end position="28"/>
    </location>
</feature>
<organism evidence="6 7">
    <name type="scientific">Paspalum notatum var. saurae</name>
    <dbReference type="NCBI Taxonomy" id="547442"/>
    <lineage>
        <taxon>Eukaryota</taxon>
        <taxon>Viridiplantae</taxon>
        <taxon>Streptophyta</taxon>
        <taxon>Embryophyta</taxon>
        <taxon>Tracheophyta</taxon>
        <taxon>Spermatophyta</taxon>
        <taxon>Magnoliopsida</taxon>
        <taxon>Liliopsida</taxon>
        <taxon>Poales</taxon>
        <taxon>Poaceae</taxon>
        <taxon>PACMAD clade</taxon>
        <taxon>Panicoideae</taxon>
        <taxon>Andropogonodae</taxon>
        <taxon>Paspaleae</taxon>
        <taxon>Paspalinae</taxon>
        <taxon>Paspalum</taxon>
    </lineage>
</organism>